<evidence type="ECO:0000256" key="11">
    <source>
        <dbReference type="ARBA" id="ARBA00022915"/>
    </source>
</evidence>
<dbReference type="Proteomes" id="UP001290462">
    <property type="component" value="Unassembled WGS sequence"/>
</dbReference>
<evidence type="ECO:0000256" key="9">
    <source>
        <dbReference type="ARBA" id="ARBA00022801"/>
    </source>
</evidence>
<dbReference type="InterPro" id="IPR010182">
    <property type="entry name" value="ArgE/DapE"/>
</dbReference>
<dbReference type="NCBIfam" id="NF006365">
    <property type="entry name" value="PRK08588.1"/>
    <property type="match status" value="1"/>
</dbReference>
<evidence type="ECO:0000313" key="16">
    <source>
        <dbReference type="EMBL" id="MDZ5759190.1"/>
    </source>
</evidence>
<name>A0AAW9K3S5_CARML</name>
<gene>
    <name evidence="16" type="ORF">RAK27_11015</name>
</gene>
<evidence type="ECO:0000256" key="13">
    <source>
        <dbReference type="ARBA" id="ARBA00023285"/>
    </source>
</evidence>
<sequence length="386" mass="41959">MDKKEAITLLKDILKIDSTNGNEKAVADYLTTALNRYGIASEQVEYAKGRNQLIASLKGKQQQNSKKLGFTGHMDVVPVGEIPWKYPPFSATEEDGKIYARGSSDMKAGLAAQVVAMIELKEQGLPFAGEIQLLATVGEETSAIGAGQLVELGYGSDLDALVIGEPTNNLIVIAHKGALWLRITTLGKTAHGSMPSEGINAVEHMLKLLTRFQEKFDFSLEVDELVGASTSSIDVIHGGNGTNVIPDTCTVEIDIRTIAKQDHQLILKDVQTMITELQETIPNLNATIEVINDLESVRTEKDDAFVELVYSTVESVTGNQIKPFGGPGYTDGSQFTKAKKKYPIVILGPGVGEMAHQPNEYVEIDAYLQSIEIYKKLALSYLTEAN</sequence>
<dbReference type="PANTHER" id="PTHR43808:SF8">
    <property type="entry name" value="PEPTIDASE M20 DIMERISATION DOMAIN-CONTAINING PROTEIN"/>
    <property type="match status" value="1"/>
</dbReference>
<comment type="similarity">
    <text evidence="4">Belongs to the peptidase M20A family.</text>
</comment>
<dbReference type="GO" id="GO:0046872">
    <property type="term" value="F:metal ion binding"/>
    <property type="evidence" value="ECO:0007669"/>
    <property type="project" value="UniProtKB-KW"/>
</dbReference>
<dbReference type="InterPro" id="IPR050072">
    <property type="entry name" value="Peptidase_M20A"/>
</dbReference>
<dbReference type="Gene3D" id="3.30.70.360">
    <property type="match status" value="1"/>
</dbReference>
<keyword evidence="11" id="KW-0220">Diaminopimelate biosynthesis</keyword>
<keyword evidence="8" id="KW-0479">Metal-binding</keyword>
<dbReference type="CDD" id="cd08659">
    <property type="entry name" value="M20_ArgE_DapE-like"/>
    <property type="match status" value="1"/>
</dbReference>
<evidence type="ECO:0000256" key="14">
    <source>
        <dbReference type="ARBA" id="ARBA00051301"/>
    </source>
</evidence>
<dbReference type="EC" id="3.5.1.18" evidence="5"/>
<evidence type="ECO:0000256" key="4">
    <source>
        <dbReference type="ARBA" id="ARBA00006247"/>
    </source>
</evidence>
<dbReference type="PROSITE" id="PS00759">
    <property type="entry name" value="ARGE_DAPE_CPG2_2"/>
    <property type="match status" value="1"/>
</dbReference>
<evidence type="ECO:0000256" key="6">
    <source>
        <dbReference type="ARBA" id="ARBA00016853"/>
    </source>
</evidence>
<dbReference type="NCBIfam" id="TIGR01910">
    <property type="entry name" value="DapE-ArgE"/>
    <property type="match status" value="1"/>
</dbReference>
<dbReference type="SUPFAM" id="SSF55031">
    <property type="entry name" value="Bacterial exopeptidase dimerisation domain"/>
    <property type="match status" value="1"/>
</dbReference>
<feature type="domain" description="Peptidase M20 dimerisation" evidence="15">
    <location>
        <begin position="173"/>
        <end position="278"/>
    </location>
</feature>
<dbReference type="GO" id="GO:0009085">
    <property type="term" value="P:lysine biosynthetic process"/>
    <property type="evidence" value="ECO:0007669"/>
    <property type="project" value="UniProtKB-KW"/>
</dbReference>
<evidence type="ECO:0000256" key="5">
    <source>
        <dbReference type="ARBA" id="ARBA00011921"/>
    </source>
</evidence>
<organism evidence="16 17">
    <name type="scientific">Carnobacterium maltaromaticum</name>
    <name type="common">Carnobacterium piscicola</name>
    <dbReference type="NCBI Taxonomy" id="2751"/>
    <lineage>
        <taxon>Bacteria</taxon>
        <taxon>Bacillati</taxon>
        <taxon>Bacillota</taxon>
        <taxon>Bacilli</taxon>
        <taxon>Lactobacillales</taxon>
        <taxon>Carnobacteriaceae</taxon>
        <taxon>Carnobacterium</taxon>
    </lineage>
</organism>
<dbReference type="InterPro" id="IPR001261">
    <property type="entry name" value="ArgE/DapE_CS"/>
</dbReference>
<dbReference type="InterPro" id="IPR002933">
    <property type="entry name" value="Peptidase_M20"/>
</dbReference>
<keyword evidence="9" id="KW-0378">Hydrolase</keyword>
<evidence type="ECO:0000256" key="7">
    <source>
        <dbReference type="ARBA" id="ARBA00022605"/>
    </source>
</evidence>
<evidence type="ECO:0000256" key="8">
    <source>
        <dbReference type="ARBA" id="ARBA00022723"/>
    </source>
</evidence>
<proteinExistence type="inferred from homology"/>
<evidence type="ECO:0000256" key="2">
    <source>
        <dbReference type="ARBA" id="ARBA00001947"/>
    </source>
</evidence>
<dbReference type="SUPFAM" id="SSF53187">
    <property type="entry name" value="Zn-dependent exopeptidases"/>
    <property type="match status" value="1"/>
</dbReference>
<dbReference type="Gene3D" id="3.40.630.10">
    <property type="entry name" value="Zn peptidases"/>
    <property type="match status" value="2"/>
</dbReference>
<dbReference type="RefSeq" id="WP_322809092.1">
    <property type="nucleotide sequence ID" value="NZ_JAVBVO010000003.1"/>
</dbReference>
<comment type="pathway">
    <text evidence="3">Amino-acid biosynthesis; L-lysine biosynthesis via DAP pathway; LL-2,6-diaminopimelate from (S)-tetrahydrodipicolinate (succinylase route): step 3/3.</text>
</comment>
<evidence type="ECO:0000259" key="15">
    <source>
        <dbReference type="Pfam" id="PF07687"/>
    </source>
</evidence>
<keyword evidence="10" id="KW-0862">Zinc</keyword>
<comment type="caution">
    <text evidence="16">The sequence shown here is derived from an EMBL/GenBank/DDBJ whole genome shotgun (WGS) entry which is preliminary data.</text>
</comment>
<dbReference type="EMBL" id="JAVBVO010000003">
    <property type="protein sequence ID" value="MDZ5759190.1"/>
    <property type="molecule type" value="Genomic_DNA"/>
</dbReference>
<evidence type="ECO:0000256" key="1">
    <source>
        <dbReference type="ARBA" id="ARBA00001941"/>
    </source>
</evidence>
<evidence type="ECO:0000256" key="10">
    <source>
        <dbReference type="ARBA" id="ARBA00022833"/>
    </source>
</evidence>
<protein>
    <recommendedName>
        <fullName evidence="6">Probable succinyl-diaminopimelate desuccinylase</fullName>
        <ecNumber evidence="5">3.5.1.18</ecNumber>
    </recommendedName>
</protein>
<keyword evidence="13" id="KW-0170">Cobalt</keyword>
<comment type="cofactor">
    <cofactor evidence="2">
        <name>Zn(2+)</name>
        <dbReference type="ChEBI" id="CHEBI:29105"/>
    </cofactor>
</comment>
<keyword evidence="7" id="KW-0028">Amino-acid biosynthesis</keyword>
<evidence type="ECO:0000256" key="12">
    <source>
        <dbReference type="ARBA" id="ARBA00023154"/>
    </source>
</evidence>
<dbReference type="GO" id="GO:0009014">
    <property type="term" value="F:succinyl-diaminopimelate desuccinylase activity"/>
    <property type="evidence" value="ECO:0007669"/>
    <property type="project" value="UniProtKB-EC"/>
</dbReference>
<keyword evidence="12" id="KW-0457">Lysine biosynthesis</keyword>
<dbReference type="GO" id="GO:0019877">
    <property type="term" value="P:diaminopimelate biosynthetic process"/>
    <property type="evidence" value="ECO:0007669"/>
    <property type="project" value="UniProtKB-KW"/>
</dbReference>
<dbReference type="PROSITE" id="PS00758">
    <property type="entry name" value="ARGE_DAPE_CPG2_1"/>
    <property type="match status" value="1"/>
</dbReference>
<dbReference type="InterPro" id="IPR036264">
    <property type="entry name" value="Bact_exopeptidase_dim_dom"/>
</dbReference>
<dbReference type="AlphaFoldDB" id="A0AAW9K3S5"/>
<dbReference type="InterPro" id="IPR011650">
    <property type="entry name" value="Peptidase_M20_dimer"/>
</dbReference>
<comment type="cofactor">
    <cofactor evidence="1">
        <name>Co(2+)</name>
        <dbReference type="ChEBI" id="CHEBI:48828"/>
    </cofactor>
</comment>
<dbReference type="PANTHER" id="PTHR43808">
    <property type="entry name" value="ACETYLORNITHINE DEACETYLASE"/>
    <property type="match status" value="1"/>
</dbReference>
<evidence type="ECO:0000256" key="3">
    <source>
        <dbReference type="ARBA" id="ARBA00005130"/>
    </source>
</evidence>
<accession>A0AAW9K3S5</accession>
<dbReference type="Pfam" id="PF01546">
    <property type="entry name" value="Peptidase_M20"/>
    <property type="match status" value="1"/>
</dbReference>
<reference evidence="16" key="1">
    <citation type="submission" date="2023-08" db="EMBL/GenBank/DDBJ databases">
        <title>Genomic characterization of piscicolin 126 produced by Carnobacterium maltaromaticum CM22 strain isolated from salmon (Salmo salar).</title>
        <authorList>
            <person name="Gonzalez-Gragera E."/>
            <person name="Garcia-Lopez J.D."/>
            <person name="Teso-Perez C."/>
            <person name="Gimenez-Hernandez I."/>
            <person name="Peralta-Sanchez J.M."/>
            <person name="Valdivia E."/>
            <person name="Montalban-Lopez M."/>
            <person name="Martin-Platero A.M."/>
            <person name="Banos A."/>
            <person name="Martinez-Bueno M."/>
        </authorList>
    </citation>
    <scope>NUCLEOTIDE SEQUENCE</scope>
    <source>
        <strain evidence="16">CM22</strain>
    </source>
</reference>
<dbReference type="Pfam" id="PF07687">
    <property type="entry name" value="M20_dimer"/>
    <property type="match status" value="1"/>
</dbReference>
<evidence type="ECO:0000313" key="17">
    <source>
        <dbReference type="Proteomes" id="UP001290462"/>
    </source>
</evidence>
<comment type="catalytic activity">
    <reaction evidence="14">
        <text>N-succinyl-(2S,6S)-2,6-diaminopimelate + H2O = (2S,6S)-2,6-diaminopimelate + succinate</text>
        <dbReference type="Rhea" id="RHEA:22608"/>
        <dbReference type="ChEBI" id="CHEBI:15377"/>
        <dbReference type="ChEBI" id="CHEBI:30031"/>
        <dbReference type="ChEBI" id="CHEBI:57609"/>
        <dbReference type="ChEBI" id="CHEBI:58087"/>
        <dbReference type="EC" id="3.5.1.18"/>
    </reaction>
</comment>